<dbReference type="Proteomes" id="UP000477311">
    <property type="component" value="Unassembled WGS sequence"/>
</dbReference>
<comment type="caution">
    <text evidence="1">The sequence shown here is derived from an EMBL/GenBank/DDBJ whole genome shotgun (WGS) entry which is preliminary data.</text>
</comment>
<protein>
    <submittedName>
        <fullName evidence="1">Uncharacterized protein</fullName>
    </submittedName>
</protein>
<evidence type="ECO:0000313" key="1">
    <source>
        <dbReference type="EMBL" id="NGO37797.1"/>
    </source>
</evidence>
<name>A0A6M1RK10_9BACT</name>
<dbReference type="AlphaFoldDB" id="A0A6M1RK10"/>
<evidence type="ECO:0000313" key="2">
    <source>
        <dbReference type="Proteomes" id="UP000477311"/>
    </source>
</evidence>
<sequence length="47" mass="5620">MCFNLWIATNLRLTFYRLVQRCCEVEPEARPASAEELQRELEHLPKD</sequence>
<accession>A0A6M1RK10</accession>
<gene>
    <name evidence="1" type="ORF">G4L39_00040</name>
</gene>
<keyword evidence="2" id="KW-1185">Reference proteome</keyword>
<dbReference type="EMBL" id="JAAKYA010000003">
    <property type="protein sequence ID" value="NGO37797.1"/>
    <property type="molecule type" value="Genomic_DNA"/>
</dbReference>
<reference evidence="1 2" key="1">
    <citation type="submission" date="2020-02" db="EMBL/GenBank/DDBJ databases">
        <title>Draft genome sequence of Limisphaera ngatamarikiensis NGM72.4T, a thermophilic Verrucomicrobia grouped in subdivision 3.</title>
        <authorList>
            <person name="Carere C.R."/>
            <person name="Steen J."/>
            <person name="Hugenholtz P."/>
            <person name="Stott M.B."/>
        </authorList>
    </citation>
    <scope>NUCLEOTIDE SEQUENCE [LARGE SCALE GENOMIC DNA]</scope>
    <source>
        <strain evidence="1 2">NGM72.4</strain>
    </source>
</reference>
<organism evidence="1 2">
    <name type="scientific">Limisphaera ngatamarikiensis</name>
    <dbReference type="NCBI Taxonomy" id="1324935"/>
    <lineage>
        <taxon>Bacteria</taxon>
        <taxon>Pseudomonadati</taxon>
        <taxon>Verrucomicrobiota</taxon>
        <taxon>Verrucomicrobiia</taxon>
        <taxon>Limisphaerales</taxon>
        <taxon>Limisphaeraceae</taxon>
        <taxon>Limisphaera</taxon>
    </lineage>
</organism>
<proteinExistence type="predicted"/>